<keyword evidence="4 6" id="KW-0472">Membrane</keyword>
<organism evidence="8 9">
    <name type="scientific">Folsomia candida</name>
    <name type="common">Springtail</name>
    <dbReference type="NCBI Taxonomy" id="158441"/>
    <lineage>
        <taxon>Eukaryota</taxon>
        <taxon>Metazoa</taxon>
        <taxon>Ecdysozoa</taxon>
        <taxon>Arthropoda</taxon>
        <taxon>Hexapoda</taxon>
        <taxon>Collembola</taxon>
        <taxon>Entomobryomorpha</taxon>
        <taxon>Isotomoidea</taxon>
        <taxon>Isotomidae</taxon>
        <taxon>Proisotominae</taxon>
        <taxon>Folsomia</taxon>
    </lineage>
</organism>
<feature type="transmembrane region" description="Helical" evidence="6">
    <location>
        <begin position="162"/>
        <end position="180"/>
    </location>
</feature>
<feature type="transmembrane region" description="Helical" evidence="6">
    <location>
        <begin position="418"/>
        <end position="440"/>
    </location>
</feature>
<dbReference type="EMBL" id="LNIX01000002">
    <property type="protein sequence ID" value="OXA59755.1"/>
    <property type="molecule type" value="Genomic_DNA"/>
</dbReference>
<accession>A0A226EQ59</accession>
<evidence type="ECO:0000256" key="1">
    <source>
        <dbReference type="ARBA" id="ARBA00004141"/>
    </source>
</evidence>
<dbReference type="GO" id="GO:0022857">
    <property type="term" value="F:transmembrane transporter activity"/>
    <property type="evidence" value="ECO:0007669"/>
    <property type="project" value="InterPro"/>
</dbReference>
<feature type="transmembrane region" description="Helical" evidence="6">
    <location>
        <begin position="393"/>
        <end position="412"/>
    </location>
</feature>
<evidence type="ECO:0000256" key="3">
    <source>
        <dbReference type="ARBA" id="ARBA00022989"/>
    </source>
</evidence>
<dbReference type="AlphaFoldDB" id="A0A226EQ59"/>
<evidence type="ECO:0000256" key="5">
    <source>
        <dbReference type="SAM" id="MobiDB-lite"/>
    </source>
</evidence>
<comment type="subcellular location">
    <subcellularLocation>
        <location evidence="1">Membrane</location>
        <topology evidence="1">Multi-pass membrane protein</topology>
    </subcellularLocation>
</comment>
<feature type="transmembrane region" description="Helical" evidence="6">
    <location>
        <begin position="452"/>
        <end position="473"/>
    </location>
</feature>
<proteinExistence type="predicted"/>
<feature type="transmembrane region" description="Helical" evidence="6">
    <location>
        <begin position="336"/>
        <end position="354"/>
    </location>
</feature>
<name>A0A226EQ59_FOLCA</name>
<dbReference type="PANTHER" id="PTHR24064">
    <property type="entry name" value="SOLUTE CARRIER FAMILY 22 MEMBER"/>
    <property type="match status" value="1"/>
</dbReference>
<dbReference type="PROSITE" id="PS50850">
    <property type="entry name" value="MFS"/>
    <property type="match status" value="1"/>
</dbReference>
<evidence type="ECO:0000256" key="6">
    <source>
        <dbReference type="SAM" id="Phobius"/>
    </source>
</evidence>
<dbReference type="InterPro" id="IPR005828">
    <property type="entry name" value="MFS_sugar_transport-like"/>
</dbReference>
<protein>
    <submittedName>
        <fullName evidence="8">Organic cation transporter protein</fullName>
    </submittedName>
</protein>
<feature type="transmembrane region" description="Helical" evidence="6">
    <location>
        <begin position="130"/>
        <end position="150"/>
    </location>
</feature>
<feature type="transmembrane region" description="Helical" evidence="6">
    <location>
        <begin position="248"/>
        <end position="267"/>
    </location>
</feature>
<feature type="compositionally biased region" description="Basic and acidic residues" evidence="5">
    <location>
        <begin position="536"/>
        <end position="547"/>
    </location>
</feature>
<evidence type="ECO:0000256" key="4">
    <source>
        <dbReference type="ARBA" id="ARBA00023136"/>
    </source>
</evidence>
<feature type="transmembrane region" description="Helical" evidence="6">
    <location>
        <begin position="366"/>
        <end position="386"/>
    </location>
</feature>
<dbReference type="Gene3D" id="1.20.1250.20">
    <property type="entry name" value="MFS general substrate transporter like domains"/>
    <property type="match status" value="1"/>
</dbReference>
<dbReference type="InterPro" id="IPR036259">
    <property type="entry name" value="MFS_trans_sf"/>
</dbReference>
<reference evidence="8 9" key="1">
    <citation type="submission" date="2015-12" db="EMBL/GenBank/DDBJ databases">
        <title>The genome of Folsomia candida.</title>
        <authorList>
            <person name="Faddeeva A."/>
            <person name="Derks M.F."/>
            <person name="Anvar Y."/>
            <person name="Smit S."/>
            <person name="Van Straalen N."/>
            <person name="Roelofs D."/>
        </authorList>
    </citation>
    <scope>NUCLEOTIDE SEQUENCE [LARGE SCALE GENOMIC DNA]</scope>
    <source>
        <strain evidence="8 9">VU population</strain>
        <tissue evidence="8">Whole body</tissue>
    </source>
</reference>
<dbReference type="SUPFAM" id="SSF103473">
    <property type="entry name" value="MFS general substrate transporter"/>
    <property type="match status" value="1"/>
</dbReference>
<sequence length="547" mass="60905">MHTDPLLEDLMAQLGSFGKYQLRQHLLHLLTAFLAGMHMLSLTFVAPTPPHRCYIEQLDLNHSGAPVFDKDILAHYMPLKLNGDLDSCKRFPTPEENLTILTCDGKFVYDTSFYGQSRVYEWDMVCERKWMRAFIQSIYVFGVFNGALIFGSLADRFGRKRILCFCAILQFAFAIMGPYITNYIMYSISLFFYGVFGSGGAYVTGFVLSMELIDKKRRTYCGTAFSASFATGVCFVALWSYLIRDVTMLQTVFALHALMLFGHFWFIDESIRWLWSQGLIKEAVAIARKATRINGKTFNNVDERKYSVVALKAVNTVSESYGLSDLFRTPNLRFRAINTAFQWFSIALCFYGLAFNTGGLPGNPYLVFFLSGLADLPGHLLVILIVDKTGRRPLNAFFLFIGGVACIVTTFIPRGLVVTTIAMLAKIAMAGCFAVIYNYTAELFPTVVRNSAVGLCSMSARMGGMLTPQITLLDSLDKSIPTLVFGGVAVVAAFTGLFLPETLHKEMPQSLQDGENFGKGDTAFSSCCGGPSSQEYLRDPEAGRRLK</sequence>
<comment type="caution">
    <text evidence="8">The sequence shown here is derived from an EMBL/GenBank/DDBJ whole genome shotgun (WGS) entry which is preliminary data.</text>
</comment>
<feature type="region of interest" description="Disordered" evidence="5">
    <location>
        <begin position="524"/>
        <end position="547"/>
    </location>
</feature>
<dbReference type="InterPro" id="IPR020846">
    <property type="entry name" value="MFS_dom"/>
</dbReference>
<feature type="transmembrane region" description="Helical" evidence="6">
    <location>
        <begin position="26"/>
        <end position="46"/>
    </location>
</feature>
<feature type="domain" description="Major facilitator superfamily (MFS) profile" evidence="7">
    <location>
        <begin position="24"/>
        <end position="504"/>
    </location>
</feature>
<dbReference type="GO" id="GO:0016020">
    <property type="term" value="C:membrane"/>
    <property type="evidence" value="ECO:0007669"/>
    <property type="project" value="UniProtKB-SubCell"/>
</dbReference>
<feature type="transmembrane region" description="Helical" evidence="6">
    <location>
        <begin position="186"/>
        <end position="208"/>
    </location>
</feature>
<evidence type="ECO:0000313" key="8">
    <source>
        <dbReference type="EMBL" id="OXA59755.1"/>
    </source>
</evidence>
<evidence type="ECO:0000313" key="9">
    <source>
        <dbReference type="Proteomes" id="UP000198287"/>
    </source>
</evidence>
<dbReference type="OrthoDB" id="5141738at2759"/>
<gene>
    <name evidence="8" type="ORF">Fcan01_05663</name>
</gene>
<evidence type="ECO:0000256" key="2">
    <source>
        <dbReference type="ARBA" id="ARBA00022692"/>
    </source>
</evidence>
<dbReference type="CDD" id="cd17317">
    <property type="entry name" value="MFS_SLC22"/>
    <property type="match status" value="1"/>
</dbReference>
<feature type="transmembrane region" description="Helical" evidence="6">
    <location>
        <begin position="220"/>
        <end position="242"/>
    </location>
</feature>
<keyword evidence="9" id="KW-1185">Reference proteome</keyword>
<keyword evidence="2 6" id="KW-0812">Transmembrane</keyword>
<keyword evidence="3 6" id="KW-1133">Transmembrane helix</keyword>
<dbReference type="Pfam" id="PF00083">
    <property type="entry name" value="Sugar_tr"/>
    <property type="match status" value="1"/>
</dbReference>
<dbReference type="Proteomes" id="UP000198287">
    <property type="component" value="Unassembled WGS sequence"/>
</dbReference>
<feature type="transmembrane region" description="Helical" evidence="6">
    <location>
        <begin position="479"/>
        <end position="499"/>
    </location>
</feature>
<dbReference type="OMA" id="INTAFQW"/>
<evidence type="ECO:0000259" key="7">
    <source>
        <dbReference type="PROSITE" id="PS50850"/>
    </source>
</evidence>